<keyword evidence="4" id="KW-1185">Reference proteome</keyword>
<dbReference type="EMBL" id="SEWF01000036">
    <property type="protein sequence ID" value="RYU93845.1"/>
    <property type="molecule type" value="Genomic_DNA"/>
</dbReference>
<gene>
    <name evidence="3" type="ORF">EWM59_20205</name>
</gene>
<name>A0A4Q5LW76_9BACT</name>
<protein>
    <submittedName>
        <fullName evidence="3">Uncharacterized protein</fullName>
    </submittedName>
</protein>
<accession>A0A4Q5LW76</accession>
<dbReference type="OrthoDB" id="966072at2"/>
<comment type="caution">
    <text evidence="3">The sequence shown here is derived from an EMBL/GenBank/DDBJ whole genome shotgun (WGS) entry which is preliminary data.</text>
</comment>
<dbReference type="RefSeq" id="WP_130023064.1">
    <property type="nucleotide sequence ID" value="NZ_SEWF01000036.1"/>
</dbReference>
<evidence type="ECO:0000313" key="4">
    <source>
        <dbReference type="Proteomes" id="UP000293162"/>
    </source>
</evidence>
<dbReference type="AlphaFoldDB" id="A0A4Q5LW76"/>
<feature type="chain" id="PRO_5020457607" evidence="2">
    <location>
        <begin position="17"/>
        <end position="667"/>
    </location>
</feature>
<feature type="region of interest" description="Disordered" evidence="1">
    <location>
        <begin position="625"/>
        <end position="667"/>
    </location>
</feature>
<reference evidence="3 4" key="1">
    <citation type="submission" date="2019-02" db="EMBL/GenBank/DDBJ databases">
        <title>Bacterial novel species Emticicia sp. 17J42-9 isolated from soil.</title>
        <authorList>
            <person name="Jung H.-Y."/>
        </authorList>
    </citation>
    <scope>NUCLEOTIDE SEQUENCE [LARGE SCALE GENOMIC DNA]</scope>
    <source>
        <strain evidence="3 4">17J42-9</strain>
    </source>
</reference>
<evidence type="ECO:0000313" key="3">
    <source>
        <dbReference type="EMBL" id="RYU93845.1"/>
    </source>
</evidence>
<proteinExistence type="predicted"/>
<sequence length="667" mass="71760">MKKTLLLLLLPFISFAQRMGAVDRFGTIISSKSTFGYNYTDIIASNGDAGIRFMRIDTALWTLHNRAADNFLELYEIGRGTRLSVAKISGNVGIGVPGSISHKLTVQHGGSTGILNRSSASYSLIDIDAFNGDAALRFAKAGVTQWNTRNRPGDDYYEIFELGGGGSRFVIQDGTGNVGIGETANPTYRLDVLHGGATGIRSRSNSTFSLVDIDAANGDAALRFAKAGVNQWNTRNRPADDYYEIFELGGGGSRFVVQDGTGNVGIGETTNPTYRLDVLHGGSTGIRSRSSSSFSTIDIDGASGDAALRFAKAGVNQWNTRNRPADDYYEIFELGGGGSRFVIQNGTGNVGIGETASPSYRLDVLHGGATGIRSRSSSTFSLIDIDGANGDAALRFAKAGVNQWNIRNNPANDDLQIFELGGGGERLRIENGTGNVVIAGNLAKGGGSFRIDHPLDPENKYLSHSFVESPDMMNIYNGNIITDASGKAQVKLPAYFEALNMEFRYQLTVIGSFSQAIVAKEIEENTFEVATDKPNVKVSWQVTGVRKDAFAKSNRIPTEELKKSEERGKYLHPKAFGKPETMGVWYRDDMKNVRADGPTSSIDDTPMVNTVKAVTQTIAGTSVEDKKVISNAGPKTPVQGLQSTDVMPVSNKEKTSKPVEGPQTTDN</sequence>
<organism evidence="3 4">
    <name type="scientific">Emticicia agri</name>
    <dbReference type="NCBI Taxonomy" id="2492393"/>
    <lineage>
        <taxon>Bacteria</taxon>
        <taxon>Pseudomonadati</taxon>
        <taxon>Bacteroidota</taxon>
        <taxon>Cytophagia</taxon>
        <taxon>Cytophagales</taxon>
        <taxon>Leadbetterellaceae</taxon>
        <taxon>Emticicia</taxon>
    </lineage>
</organism>
<evidence type="ECO:0000256" key="1">
    <source>
        <dbReference type="SAM" id="MobiDB-lite"/>
    </source>
</evidence>
<evidence type="ECO:0000256" key="2">
    <source>
        <dbReference type="SAM" id="SignalP"/>
    </source>
</evidence>
<feature type="signal peptide" evidence="2">
    <location>
        <begin position="1"/>
        <end position="16"/>
    </location>
</feature>
<dbReference type="Proteomes" id="UP000293162">
    <property type="component" value="Unassembled WGS sequence"/>
</dbReference>
<keyword evidence="2" id="KW-0732">Signal</keyword>